<dbReference type="Proteomes" id="UP000774326">
    <property type="component" value="Unassembled WGS sequence"/>
</dbReference>
<reference evidence="1" key="2">
    <citation type="submission" date="2021-01" db="EMBL/GenBank/DDBJ databases">
        <authorList>
            <person name="Schikora-Tamarit M.A."/>
        </authorList>
    </citation>
    <scope>NUCLEOTIDE SEQUENCE</scope>
    <source>
        <strain evidence="1">CBS2887</strain>
    </source>
</reference>
<protein>
    <submittedName>
        <fullName evidence="1">Uncharacterized protein</fullName>
    </submittedName>
</protein>
<proteinExistence type="predicted"/>
<keyword evidence="2" id="KW-1185">Reference proteome</keyword>
<organism evidence="1 2">
    <name type="scientific">Wickerhamomyces pijperi</name>
    <name type="common">Yeast</name>
    <name type="synonym">Pichia pijperi</name>
    <dbReference type="NCBI Taxonomy" id="599730"/>
    <lineage>
        <taxon>Eukaryota</taxon>
        <taxon>Fungi</taxon>
        <taxon>Dikarya</taxon>
        <taxon>Ascomycota</taxon>
        <taxon>Saccharomycotina</taxon>
        <taxon>Saccharomycetes</taxon>
        <taxon>Phaffomycetales</taxon>
        <taxon>Wickerhamomycetaceae</taxon>
        <taxon>Wickerhamomyces</taxon>
    </lineage>
</organism>
<comment type="caution">
    <text evidence="1">The sequence shown here is derived from an EMBL/GenBank/DDBJ whole genome shotgun (WGS) entry which is preliminary data.</text>
</comment>
<accession>A0A9P8PZT2</accession>
<evidence type="ECO:0000313" key="1">
    <source>
        <dbReference type="EMBL" id="KAH3680590.1"/>
    </source>
</evidence>
<gene>
    <name evidence="1" type="ORF">WICPIJ_008210</name>
</gene>
<sequence length="272" mass="30196">MSSSGSESSTYLGPNLDKICGPWILDSNFELVQSAGVAVENPGEPELLDFLFQSRRKTWVHRRTTRKNNGLVKRGSDIDVGGLHGVEEQLTDTDLLNIDQTWLEETFWSLVSLTSDLDDSTIWQLLFFDLSDSFEVSGSVEGVTSSGQQVDQMSGDISTSDVQSLGQVVEHDGLVDRNDVSDTVTRVDNNTGGQPLGVQGQDGLDGNVNSAELVLLKHDVHHLLSVLQRVHWRLGEKNLLACCVLLQSLEERVVPKMFHVFPVLYYTVFHRI</sequence>
<dbReference type="EMBL" id="JAEUBG010004707">
    <property type="protein sequence ID" value="KAH3680590.1"/>
    <property type="molecule type" value="Genomic_DNA"/>
</dbReference>
<name>A0A9P8PZT2_WICPI</name>
<evidence type="ECO:0000313" key="2">
    <source>
        <dbReference type="Proteomes" id="UP000774326"/>
    </source>
</evidence>
<dbReference type="AlphaFoldDB" id="A0A9P8PZT2"/>
<reference evidence="1" key="1">
    <citation type="journal article" date="2021" name="Open Biol.">
        <title>Shared evolutionary footprints suggest mitochondrial oxidative damage underlies multiple complex I losses in fungi.</title>
        <authorList>
            <person name="Schikora-Tamarit M.A."/>
            <person name="Marcet-Houben M."/>
            <person name="Nosek J."/>
            <person name="Gabaldon T."/>
        </authorList>
    </citation>
    <scope>NUCLEOTIDE SEQUENCE</scope>
    <source>
        <strain evidence="1">CBS2887</strain>
    </source>
</reference>